<evidence type="ECO:0000259" key="1">
    <source>
        <dbReference type="SMART" id="SM00760"/>
    </source>
</evidence>
<dbReference type="InterPro" id="IPR013159">
    <property type="entry name" value="DnaA_C"/>
</dbReference>
<dbReference type="GO" id="GO:0043565">
    <property type="term" value="F:sequence-specific DNA binding"/>
    <property type="evidence" value="ECO:0007669"/>
    <property type="project" value="InterPro"/>
</dbReference>
<dbReference type="SMART" id="SM00760">
    <property type="entry name" value="Bac_DnaA_C"/>
    <property type="match status" value="1"/>
</dbReference>
<dbReference type="Pfam" id="PF08299">
    <property type="entry name" value="Bac_DnaA_C"/>
    <property type="match status" value="1"/>
</dbReference>
<proteinExistence type="predicted"/>
<reference evidence="2 3" key="1">
    <citation type="submission" date="2018-03" db="EMBL/GenBank/DDBJ databases">
        <title>Rhodobacter blasticus.</title>
        <authorList>
            <person name="Meyer T.E."/>
            <person name="Miller S."/>
            <person name="Lodha T."/>
            <person name="Gandham S."/>
            <person name="Chintalapati S."/>
            <person name="Chintalapati V.R."/>
        </authorList>
    </citation>
    <scope>NUCLEOTIDE SEQUENCE [LARGE SCALE GENOMIC DNA]</scope>
    <source>
        <strain evidence="2 3">DSM 2131</strain>
    </source>
</reference>
<dbReference type="Proteomes" id="UP000241362">
    <property type="component" value="Unassembled WGS sequence"/>
</dbReference>
<dbReference type="SUPFAM" id="SSF48295">
    <property type="entry name" value="TrpR-like"/>
    <property type="match status" value="1"/>
</dbReference>
<dbReference type="EMBL" id="PZKE01000002">
    <property type="protein sequence ID" value="PTE15958.1"/>
    <property type="molecule type" value="Genomic_DNA"/>
</dbReference>
<comment type="caution">
    <text evidence="2">The sequence shown here is derived from an EMBL/GenBank/DDBJ whole genome shotgun (WGS) entry which is preliminary data.</text>
</comment>
<keyword evidence="3" id="KW-1185">Reference proteome</keyword>
<evidence type="ECO:0000313" key="2">
    <source>
        <dbReference type="EMBL" id="PTE15958.1"/>
    </source>
</evidence>
<dbReference type="GO" id="GO:0005524">
    <property type="term" value="F:ATP binding"/>
    <property type="evidence" value="ECO:0007669"/>
    <property type="project" value="InterPro"/>
</dbReference>
<dbReference type="AlphaFoldDB" id="A0A2T4JDQ7"/>
<gene>
    <name evidence="2" type="ORF">C5F44_02655</name>
</gene>
<organism evidence="2 3">
    <name type="scientific">Fuscovulum blasticum DSM 2131</name>
    <dbReference type="NCBI Taxonomy" id="1188250"/>
    <lineage>
        <taxon>Bacteria</taxon>
        <taxon>Pseudomonadati</taxon>
        <taxon>Pseudomonadota</taxon>
        <taxon>Alphaproteobacteria</taxon>
        <taxon>Rhodobacterales</taxon>
        <taxon>Paracoccaceae</taxon>
        <taxon>Pseudogemmobacter</taxon>
    </lineage>
</organism>
<dbReference type="CDD" id="cd06571">
    <property type="entry name" value="Bac_DnaA_C"/>
    <property type="match status" value="1"/>
</dbReference>
<dbReference type="GO" id="GO:0006275">
    <property type="term" value="P:regulation of DNA replication"/>
    <property type="evidence" value="ECO:0007669"/>
    <property type="project" value="InterPro"/>
</dbReference>
<dbReference type="InterPro" id="IPR010921">
    <property type="entry name" value="Trp_repressor/repl_initiator"/>
</dbReference>
<accession>A0A2T4JDQ7</accession>
<name>A0A2T4JDQ7_FUSBL</name>
<protein>
    <recommendedName>
        <fullName evidence="1">Chromosomal replication initiator DnaA C-terminal domain-containing protein</fullName>
    </recommendedName>
</protein>
<sequence length="154" mass="15878">MMPATATAPAAPGFMAPADVLASFCAIAAVPMHELCGPGQTRGVSRLRHECMWLMRDLTAAASTQIGDLLGGRHQATVDEAAAKIADRLATDPEYRDRLRQLRAEIIAWVGAAPGLPSPLRITAAVGVLQDASLADADARAAALTLLGGSSHGA</sequence>
<evidence type="ECO:0000313" key="3">
    <source>
        <dbReference type="Proteomes" id="UP000241362"/>
    </source>
</evidence>
<dbReference type="Gene3D" id="1.10.1750.10">
    <property type="match status" value="1"/>
</dbReference>
<dbReference type="GO" id="GO:0006270">
    <property type="term" value="P:DNA replication initiation"/>
    <property type="evidence" value="ECO:0007669"/>
    <property type="project" value="InterPro"/>
</dbReference>
<dbReference type="RefSeq" id="WP_107671967.1">
    <property type="nucleotide sequence ID" value="NZ_PZKE01000002.1"/>
</dbReference>
<feature type="domain" description="Chromosomal replication initiator DnaA C-terminal" evidence="1">
    <location>
        <begin position="16"/>
        <end position="85"/>
    </location>
</feature>